<dbReference type="RefSeq" id="WP_227534259.1">
    <property type="nucleotide sequence ID" value="NZ_CP114066.1"/>
</dbReference>
<evidence type="ECO:0000313" key="1">
    <source>
        <dbReference type="EMBL" id="WAT19973.1"/>
    </source>
</evidence>
<dbReference type="SUPFAM" id="SSF49373">
    <property type="entry name" value="Invasin/intimin cell-adhesion fragments"/>
    <property type="match status" value="1"/>
</dbReference>
<dbReference type="InterPro" id="IPR008964">
    <property type="entry name" value="Invasin/intimin_cell_adhesion"/>
</dbReference>
<name>A0ABY7HWD1_9BACI</name>
<sequence>MILVPKTSKVKIILKKVCDMMMRKNCGCGKRVVKEKDLIVINSCPELTLQVSKPHNIYFQITGTVTCNSTPLELVNVNLTSSSNSIVKPIAVKTNSSGEFSSKGRVLSDSWSTIEVTATIISNGEPISKTVTINN</sequence>
<dbReference type="Proteomes" id="UP001164713">
    <property type="component" value="Chromosome"/>
</dbReference>
<accession>A0ABY7HWD1</accession>
<organism evidence="1 2">
    <name type="scientific">Bacillus halotolerans</name>
    <dbReference type="NCBI Taxonomy" id="260554"/>
    <lineage>
        <taxon>Bacteria</taxon>
        <taxon>Bacillati</taxon>
        <taxon>Bacillota</taxon>
        <taxon>Bacilli</taxon>
        <taxon>Bacillales</taxon>
        <taxon>Bacillaceae</taxon>
        <taxon>Bacillus</taxon>
    </lineage>
</organism>
<protein>
    <recommendedName>
        <fullName evidence="3">DUF3992 domain-containing protein</fullName>
    </recommendedName>
</protein>
<evidence type="ECO:0000313" key="2">
    <source>
        <dbReference type="Proteomes" id="UP001164713"/>
    </source>
</evidence>
<keyword evidence="2" id="KW-1185">Reference proteome</keyword>
<reference evidence="1" key="1">
    <citation type="submission" date="2022-12" db="EMBL/GenBank/DDBJ databases">
        <title>Genomic of Bacillus halotolerans.</title>
        <authorList>
            <person name="Xu G."/>
            <person name="Ding Y."/>
        </authorList>
    </citation>
    <scope>NUCLEOTIDE SEQUENCE</scope>
    <source>
        <strain evidence="1">B13</strain>
    </source>
</reference>
<proteinExistence type="predicted"/>
<gene>
    <name evidence="1" type="ORF">O0R52_13275</name>
</gene>
<dbReference type="EMBL" id="CP114066">
    <property type="protein sequence ID" value="WAT19973.1"/>
    <property type="molecule type" value="Genomic_DNA"/>
</dbReference>
<evidence type="ECO:0008006" key="3">
    <source>
        <dbReference type="Google" id="ProtNLM"/>
    </source>
</evidence>